<keyword evidence="5 6" id="KW-0539">Nucleus</keyword>
<accession>A0AAD5Q0X1</accession>
<dbReference type="Proteomes" id="UP000820818">
    <property type="component" value="Linkage Group LG1"/>
</dbReference>
<comment type="subcellular location">
    <subcellularLocation>
        <location evidence="1 6 7">Nucleus</location>
    </subcellularLocation>
</comment>
<feature type="region of interest" description="Disordered" evidence="8">
    <location>
        <begin position="265"/>
        <end position="319"/>
    </location>
</feature>
<dbReference type="GO" id="GO:0000981">
    <property type="term" value="F:DNA-binding transcription factor activity, RNA polymerase II-specific"/>
    <property type="evidence" value="ECO:0007669"/>
    <property type="project" value="InterPro"/>
</dbReference>
<dbReference type="Pfam" id="PF00046">
    <property type="entry name" value="Homeodomain"/>
    <property type="match status" value="1"/>
</dbReference>
<dbReference type="SMART" id="SM00389">
    <property type="entry name" value="HOX"/>
    <property type="match status" value="1"/>
</dbReference>
<evidence type="ECO:0000256" key="1">
    <source>
        <dbReference type="ARBA" id="ARBA00004123"/>
    </source>
</evidence>
<feature type="region of interest" description="Disordered" evidence="8">
    <location>
        <begin position="460"/>
        <end position="535"/>
    </location>
</feature>
<feature type="compositionally biased region" description="Polar residues" evidence="8">
    <location>
        <begin position="124"/>
        <end position="165"/>
    </location>
</feature>
<feature type="domain" description="OAR" evidence="10">
    <location>
        <begin position="541"/>
        <end position="554"/>
    </location>
</feature>
<evidence type="ECO:0000313" key="12">
    <source>
        <dbReference type="Proteomes" id="UP000820818"/>
    </source>
</evidence>
<name>A0AAD5Q0X1_9CRUS</name>
<keyword evidence="4 6" id="KW-0371">Homeobox</keyword>
<dbReference type="GO" id="GO:0005634">
    <property type="term" value="C:nucleus"/>
    <property type="evidence" value="ECO:0007669"/>
    <property type="project" value="UniProtKB-SubCell"/>
</dbReference>
<dbReference type="PANTHER" id="PTHR24329:SF579">
    <property type="entry name" value="HOMEOBOX PROTEIN ARISTALESS"/>
    <property type="match status" value="1"/>
</dbReference>
<feature type="DNA-binding region" description="Homeobox" evidence="6">
    <location>
        <begin position="207"/>
        <end position="266"/>
    </location>
</feature>
<dbReference type="InterPro" id="IPR050649">
    <property type="entry name" value="Paired_Homeobox_TFs"/>
</dbReference>
<organism evidence="11 12">
    <name type="scientific">Daphnia sinensis</name>
    <dbReference type="NCBI Taxonomy" id="1820382"/>
    <lineage>
        <taxon>Eukaryota</taxon>
        <taxon>Metazoa</taxon>
        <taxon>Ecdysozoa</taxon>
        <taxon>Arthropoda</taxon>
        <taxon>Crustacea</taxon>
        <taxon>Branchiopoda</taxon>
        <taxon>Diplostraca</taxon>
        <taxon>Cladocera</taxon>
        <taxon>Anomopoda</taxon>
        <taxon>Daphniidae</taxon>
        <taxon>Daphnia</taxon>
        <taxon>Daphnia similis group</taxon>
    </lineage>
</organism>
<evidence type="ECO:0000256" key="8">
    <source>
        <dbReference type="SAM" id="MobiDB-lite"/>
    </source>
</evidence>
<dbReference type="SUPFAM" id="SSF46689">
    <property type="entry name" value="Homeodomain-like"/>
    <property type="match status" value="1"/>
</dbReference>
<dbReference type="InterPro" id="IPR000047">
    <property type="entry name" value="HTH_motif"/>
</dbReference>
<dbReference type="InterPro" id="IPR001356">
    <property type="entry name" value="HD"/>
</dbReference>
<proteinExistence type="predicted"/>
<dbReference type="EMBL" id="WJBH02000001">
    <property type="protein sequence ID" value="KAI9564958.1"/>
    <property type="molecule type" value="Genomic_DNA"/>
</dbReference>
<dbReference type="InterPro" id="IPR017970">
    <property type="entry name" value="Homeobox_CS"/>
</dbReference>
<dbReference type="AlphaFoldDB" id="A0AAD5Q0X1"/>
<reference evidence="11 12" key="1">
    <citation type="submission" date="2022-05" db="EMBL/GenBank/DDBJ databases">
        <title>A multi-omics perspective on studying reproductive biology in Daphnia sinensis.</title>
        <authorList>
            <person name="Jia J."/>
        </authorList>
    </citation>
    <scope>NUCLEOTIDE SEQUENCE [LARGE SCALE GENOMIC DNA]</scope>
    <source>
        <strain evidence="11 12">WSL</strain>
    </source>
</reference>
<dbReference type="PANTHER" id="PTHR24329">
    <property type="entry name" value="HOMEOBOX PROTEIN ARISTALESS"/>
    <property type="match status" value="1"/>
</dbReference>
<dbReference type="Pfam" id="PF03826">
    <property type="entry name" value="OAR"/>
    <property type="match status" value="1"/>
</dbReference>
<evidence type="ECO:0000259" key="9">
    <source>
        <dbReference type="PROSITE" id="PS50071"/>
    </source>
</evidence>
<keyword evidence="12" id="KW-1185">Reference proteome</keyword>
<dbReference type="FunFam" id="1.10.10.60:FF:000102">
    <property type="entry name" value="Aristaless related homeobox"/>
    <property type="match status" value="1"/>
</dbReference>
<comment type="caution">
    <text evidence="11">The sequence shown here is derived from an EMBL/GenBank/DDBJ whole genome shotgun (WGS) entry which is preliminary data.</text>
</comment>
<dbReference type="PRINTS" id="PR00031">
    <property type="entry name" value="HTHREPRESSR"/>
</dbReference>
<feature type="compositionally biased region" description="Basic and acidic residues" evidence="8">
    <location>
        <begin position="194"/>
        <end position="203"/>
    </location>
</feature>
<evidence type="ECO:0000256" key="2">
    <source>
        <dbReference type="ARBA" id="ARBA00022473"/>
    </source>
</evidence>
<dbReference type="PROSITE" id="PS00027">
    <property type="entry name" value="HOMEOBOX_1"/>
    <property type="match status" value="1"/>
</dbReference>
<dbReference type="Gene3D" id="1.10.10.60">
    <property type="entry name" value="Homeodomain-like"/>
    <property type="match status" value="1"/>
</dbReference>
<evidence type="ECO:0000256" key="5">
    <source>
        <dbReference type="ARBA" id="ARBA00023242"/>
    </source>
</evidence>
<evidence type="ECO:0000256" key="7">
    <source>
        <dbReference type="RuleBase" id="RU000682"/>
    </source>
</evidence>
<evidence type="ECO:0000259" key="10">
    <source>
        <dbReference type="PROSITE" id="PS50803"/>
    </source>
</evidence>
<keyword evidence="3 6" id="KW-0238">DNA-binding</keyword>
<keyword evidence="2" id="KW-0217">Developmental protein</keyword>
<feature type="compositionally biased region" description="Low complexity" evidence="8">
    <location>
        <begin position="479"/>
        <end position="521"/>
    </location>
</feature>
<evidence type="ECO:0000256" key="4">
    <source>
        <dbReference type="ARBA" id="ARBA00023155"/>
    </source>
</evidence>
<feature type="region of interest" description="Disordered" evidence="8">
    <location>
        <begin position="116"/>
        <end position="209"/>
    </location>
</feature>
<dbReference type="PROSITE" id="PS50071">
    <property type="entry name" value="HOMEOBOX_2"/>
    <property type="match status" value="1"/>
</dbReference>
<dbReference type="PROSITE" id="PS50803">
    <property type="entry name" value="OAR"/>
    <property type="match status" value="1"/>
</dbReference>
<feature type="region of interest" description="Disordered" evidence="8">
    <location>
        <begin position="55"/>
        <end position="97"/>
    </location>
</feature>
<dbReference type="CDD" id="cd00086">
    <property type="entry name" value="homeodomain"/>
    <property type="match status" value="1"/>
</dbReference>
<evidence type="ECO:0000313" key="11">
    <source>
        <dbReference type="EMBL" id="KAI9564958.1"/>
    </source>
</evidence>
<dbReference type="GO" id="GO:0000977">
    <property type="term" value="F:RNA polymerase II transcription regulatory region sequence-specific DNA binding"/>
    <property type="evidence" value="ECO:0007669"/>
    <property type="project" value="TreeGrafter"/>
</dbReference>
<protein>
    <submittedName>
        <fullName evidence="11">Homeobox protein aristaless-like isoform X3</fullName>
    </submittedName>
</protein>
<feature type="domain" description="Homeobox" evidence="9">
    <location>
        <begin position="205"/>
        <end position="265"/>
    </location>
</feature>
<dbReference type="InterPro" id="IPR009057">
    <property type="entry name" value="Homeodomain-like_sf"/>
</dbReference>
<evidence type="ECO:0000256" key="3">
    <source>
        <dbReference type="ARBA" id="ARBA00023125"/>
    </source>
</evidence>
<sequence length="569" mass="60124">MDLTTHRPDISAVHHSGDNFCVTGGNYVSPSVSNAPGPRAAKSVFSIRSIVEENKNGVSSSSGLSDEGCERPFLAGSSRNMGIYDKSAPTSMEDSAVRAESVPDFRLRDDMSGVSGLIGKAHHPSTSYGRIHPSLQSEESRNNAGKRNMSSDVTSDDLNSTASNEDANDADHESRKGGLGNGDGDGDGEAAGSDGDHPDEFTPKRKQRRYRTTFTSYQLEELEKAFSRTHYPDVFTREELAMKIGLTEARIQVWFQNRRAKWRKQEKVGPQGHPYSPYGAATSGGAGGANGMPTLHNHHPHSHPLGTGVSASGSSGGGSSLPLPVSLGGPHPFPVHLGSNHPYMPRKSLDFLTRLPNLPTSPMVHGLPVTMANLHGLSGMPPGYLSPGIGSPFFGSALHGYRHPLVNSVYSQPSPSMAAHSFQALLASLSNQRPKLASELCPNDYQSLLCRLSTLHQSTSPTGLTSLASPPSHHPVSLQQPQVAQPGAAPSVSPSSAPASSCSPVPPSLSACGNSNSSGGNVELPPAASSPLGGELDRRASSIAALRLKAREHELRIEMMRKNGTDLLS</sequence>
<feature type="compositionally biased region" description="Polar residues" evidence="8">
    <location>
        <begin position="460"/>
        <end position="469"/>
    </location>
</feature>
<dbReference type="InterPro" id="IPR003654">
    <property type="entry name" value="OAR_dom"/>
</dbReference>
<gene>
    <name evidence="11" type="ORF">GHT06_008699</name>
</gene>
<evidence type="ECO:0000256" key="6">
    <source>
        <dbReference type="PROSITE-ProRule" id="PRU00108"/>
    </source>
</evidence>